<reference evidence="1" key="1">
    <citation type="submission" date="2021-06" db="EMBL/GenBank/DDBJ databases">
        <authorList>
            <person name="Kallberg Y."/>
            <person name="Tangrot J."/>
            <person name="Rosling A."/>
        </authorList>
    </citation>
    <scope>NUCLEOTIDE SEQUENCE</scope>
    <source>
        <strain evidence="1">CL356</strain>
    </source>
</reference>
<sequence length="236" mass="24772">GRGLAWASHTGDQSVPEGQATANQSVGAKHSQRDSPACIIPKGVVSKLAVSRARIGPSSFHRMMQTRRYHSRADLDTQNGERNEQEITNDTHMLVGELGMLLGLLLPNRVTPLGDKLRAAGVNPEGRPARLLLPSVSPGDPALEDLSAFDVAAAWRDGFVGFLCGTAGGEALTVTAALDEGDWLGEGKMVGGGVVAFVGELDIVDIVFSFGERCVLVADVQRKGGSGQSPKSECAN</sequence>
<accession>A0ACA9Q028</accession>
<dbReference type="EMBL" id="CAJVPT010042238">
    <property type="protein sequence ID" value="CAG8729642.1"/>
    <property type="molecule type" value="Genomic_DNA"/>
</dbReference>
<organism evidence="1 2">
    <name type="scientific">Acaulospora colombiana</name>
    <dbReference type="NCBI Taxonomy" id="27376"/>
    <lineage>
        <taxon>Eukaryota</taxon>
        <taxon>Fungi</taxon>
        <taxon>Fungi incertae sedis</taxon>
        <taxon>Mucoromycota</taxon>
        <taxon>Glomeromycotina</taxon>
        <taxon>Glomeromycetes</taxon>
        <taxon>Diversisporales</taxon>
        <taxon>Acaulosporaceae</taxon>
        <taxon>Acaulospora</taxon>
    </lineage>
</organism>
<evidence type="ECO:0000313" key="2">
    <source>
        <dbReference type="Proteomes" id="UP000789525"/>
    </source>
</evidence>
<protein>
    <submittedName>
        <fullName evidence="1">15094_t:CDS:1</fullName>
    </submittedName>
</protein>
<keyword evidence="2" id="KW-1185">Reference proteome</keyword>
<dbReference type="Proteomes" id="UP000789525">
    <property type="component" value="Unassembled WGS sequence"/>
</dbReference>
<comment type="caution">
    <text evidence="1">The sequence shown here is derived from an EMBL/GenBank/DDBJ whole genome shotgun (WGS) entry which is preliminary data.</text>
</comment>
<name>A0ACA9Q028_9GLOM</name>
<proteinExistence type="predicted"/>
<gene>
    <name evidence="1" type="ORF">ACOLOM_LOCUS11557</name>
</gene>
<feature type="non-terminal residue" evidence="1">
    <location>
        <position position="1"/>
    </location>
</feature>
<evidence type="ECO:0000313" key="1">
    <source>
        <dbReference type="EMBL" id="CAG8729642.1"/>
    </source>
</evidence>